<gene>
    <name evidence="11 13" type="primary">psd</name>
    <name evidence="14" type="ORF">ANAPC1_00367</name>
    <name evidence="13" type="ORF">ANAPHAGO_01055</name>
</gene>
<dbReference type="Proteomes" id="UP000078419">
    <property type="component" value="Unassembled WGS sequence"/>
</dbReference>
<dbReference type="SMR" id="A0A098EGN9"/>
<keyword evidence="2 11" id="KW-0444">Lipid biosynthesis</keyword>
<dbReference type="InterPro" id="IPR033175">
    <property type="entry name" value="PSD-A"/>
</dbReference>
<keyword evidence="3 11" id="KW-0210">Decarboxylase</keyword>
<feature type="chain" id="PRO_5044507829" description="Phosphatidylserine decarboxylase alpha chain" evidence="11">
    <location>
        <begin position="181"/>
        <end position="227"/>
    </location>
</feature>
<reference evidence="16" key="3">
    <citation type="submission" date="2016-03" db="EMBL/GenBank/DDBJ databases">
        <authorList>
            <person name="Loux Valentin"/>
        </authorList>
    </citation>
    <scope>NUCLEOTIDE SEQUENCE [LARGE SCALE GENOMIC DNA]</scope>
    <source>
        <strain evidence="16">C1</strain>
    </source>
</reference>
<evidence type="ECO:0000256" key="11">
    <source>
        <dbReference type="HAMAP-Rule" id="MF_00664"/>
    </source>
</evidence>
<feature type="site" description="Cleavage (non-hydrolytic); by autocatalysis" evidence="11">
    <location>
        <begin position="180"/>
        <end position="181"/>
    </location>
</feature>
<keyword evidence="1 11" id="KW-1003">Cell membrane</keyword>
<dbReference type="AlphaFoldDB" id="A0A098EGN9"/>
<dbReference type="HAMAP" id="MF_00664">
    <property type="entry name" value="PS_decarb_PSD_A"/>
    <property type="match status" value="1"/>
</dbReference>
<evidence type="ECO:0000313" key="13">
    <source>
        <dbReference type="EMBL" id="CEG20962.1"/>
    </source>
</evidence>
<dbReference type="PANTHER" id="PTHR35809">
    <property type="entry name" value="ARCHAETIDYLSERINE DECARBOXYLASE PROENZYME-RELATED"/>
    <property type="match status" value="1"/>
</dbReference>
<dbReference type="OMA" id="YLVAWHP"/>
<dbReference type="NCBIfam" id="NF003684">
    <property type="entry name" value="PRK05305.2-4"/>
    <property type="match status" value="1"/>
</dbReference>
<dbReference type="Proteomes" id="UP000055047">
    <property type="component" value="Unassembled WGS sequence"/>
</dbReference>
<keyword evidence="9 11" id="KW-1208">Phospholipid metabolism</keyword>
<evidence type="ECO:0000256" key="7">
    <source>
        <dbReference type="ARBA" id="ARBA00023209"/>
    </source>
</evidence>
<evidence type="ECO:0000313" key="16">
    <source>
        <dbReference type="Proteomes" id="UP000078419"/>
    </source>
</evidence>
<comment type="subunit">
    <text evidence="11">Heterodimer of a large membrane-associated beta subunit and a small pyruvoyl-containing alpha subunit.</text>
</comment>
<protein>
    <recommendedName>
        <fullName evidence="11">Phosphatidylserine decarboxylase proenzyme</fullName>
        <ecNumber evidence="11">4.1.1.65</ecNumber>
    </recommendedName>
    <component>
        <recommendedName>
            <fullName evidence="11">Phosphatidylserine decarboxylase alpha chain</fullName>
        </recommendedName>
    </component>
    <component>
        <recommendedName>
            <fullName evidence="11">Phosphatidylserine decarboxylase beta chain</fullName>
        </recommendedName>
    </component>
</protein>
<evidence type="ECO:0000256" key="1">
    <source>
        <dbReference type="ARBA" id="ARBA00022475"/>
    </source>
</evidence>
<dbReference type="GO" id="GO:0005886">
    <property type="term" value="C:plasma membrane"/>
    <property type="evidence" value="ECO:0007669"/>
    <property type="project" value="UniProtKB-SubCell"/>
</dbReference>
<dbReference type="GO" id="GO:0006646">
    <property type="term" value="P:phosphatidylethanolamine biosynthetic process"/>
    <property type="evidence" value="ECO:0007669"/>
    <property type="project" value="UniProtKB-UniRule"/>
</dbReference>
<comment type="similarity">
    <text evidence="11">Belongs to the phosphatidylserine decarboxylase family. PSD-A subfamily.</text>
</comment>
<dbReference type="InterPro" id="IPR003817">
    <property type="entry name" value="PS_Dcarbxylase"/>
</dbReference>
<comment type="catalytic activity">
    <reaction evidence="11">
        <text>a 1,2-diacyl-sn-glycero-3-phospho-L-serine + H(+) = a 1,2-diacyl-sn-glycero-3-phosphoethanolamine + CO2</text>
        <dbReference type="Rhea" id="RHEA:20828"/>
        <dbReference type="ChEBI" id="CHEBI:15378"/>
        <dbReference type="ChEBI" id="CHEBI:16526"/>
        <dbReference type="ChEBI" id="CHEBI:57262"/>
        <dbReference type="ChEBI" id="CHEBI:64612"/>
        <dbReference type="EC" id="4.1.1.65"/>
    </reaction>
</comment>
<keyword evidence="12" id="KW-1133">Transmembrane helix</keyword>
<evidence type="ECO:0000256" key="8">
    <source>
        <dbReference type="ARBA" id="ARBA00023239"/>
    </source>
</evidence>
<feature type="transmembrane region" description="Helical" evidence="12">
    <location>
        <begin position="13"/>
        <end position="46"/>
    </location>
</feature>
<dbReference type="Pfam" id="PF02666">
    <property type="entry name" value="PS_Dcarbxylase"/>
    <property type="match status" value="1"/>
</dbReference>
<dbReference type="GO" id="GO:0004609">
    <property type="term" value="F:phosphatidylserine decarboxylase activity"/>
    <property type="evidence" value="ECO:0007669"/>
    <property type="project" value="UniProtKB-UniRule"/>
</dbReference>
<evidence type="ECO:0000313" key="15">
    <source>
        <dbReference type="Proteomes" id="UP000055047"/>
    </source>
</evidence>
<dbReference type="EMBL" id="CCXQ01000136">
    <property type="protein sequence ID" value="CEG20962.1"/>
    <property type="molecule type" value="Genomic_DNA"/>
</dbReference>
<feature type="modified residue" description="Pyruvic acid (Ser); by autocatalysis" evidence="11">
    <location>
        <position position="181"/>
    </location>
</feature>
<evidence type="ECO:0000256" key="12">
    <source>
        <dbReference type="SAM" id="Phobius"/>
    </source>
</evidence>
<sequence length="227" mass="24487">MCFPNIHKQGYPFIAIAFVLTCIGFAFSFGLGLVFQIITVLCACFFRNPDRIVPVDDKLIISPADGLVTSVAEVESPIEAGKMVTRVSVFLSILNVHVNRAPVSGSVKLVEHRPGRFSPACTDGSTSENERVRSVIESTFGNHNIVIEQVAGVLARRIVCDLKVGDNVKLGSRMGIIRFGSRVNVYVPAGVPVLVTEGHTLVGGETVIADLDSERTAGYPRATFEKV</sequence>
<dbReference type="RefSeq" id="WP_011450657.1">
    <property type="nucleotide sequence ID" value="NZ_CCXQ01000136.1"/>
</dbReference>
<accession>A0A098EGN9</accession>
<comment type="function">
    <text evidence="11">Catalyzes the formation of phosphatidylethanolamine (PtdEtn) from phosphatidylserine (PtdSer).</text>
</comment>
<dbReference type="EMBL" id="FLLR01000009">
    <property type="protein sequence ID" value="SBO14025.1"/>
    <property type="molecule type" value="Genomic_DNA"/>
</dbReference>
<keyword evidence="6 11" id="KW-0865">Zymogen</keyword>
<evidence type="ECO:0000256" key="9">
    <source>
        <dbReference type="ARBA" id="ARBA00023264"/>
    </source>
</evidence>
<name>A0A098EGN9_ANAPH</name>
<evidence type="ECO:0000256" key="3">
    <source>
        <dbReference type="ARBA" id="ARBA00022793"/>
    </source>
</evidence>
<comment type="pathway">
    <text evidence="11">Phospholipid metabolism; phosphatidylethanolamine biosynthesis; phosphatidylethanolamine from CDP-diacylglycerol: step 2/2.</text>
</comment>
<dbReference type="PANTHER" id="PTHR35809:SF1">
    <property type="entry name" value="ARCHAETIDYLSERINE DECARBOXYLASE PROENZYME-RELATED"/>
    <property type="match status" value="1"/>
</dbReference>
<dbReference type="GeneID" id="92748330"/>
<evidence type="ECO:0000256" key="4">
    <source>
        <dbReference type="ARBA" id="ARBA00023098"/>
    </source>
</evidence>
<evidence type="ECO:0000256" key="2">
    <source>
        <dbReference type="ARBA" id="ARBA00022516"/>
    </source>
</evidence>
<comment type="subcellular location">
    <subcellularLocation>
        <location evidence="11">Cell membrane</location>
        <topology evidence="11">Peripheral membrane protein</topology>
    </subcellularLocation>
</comment>
<feature type="chain" id="PRO_5044507830" description="Phosphatidylserine decarboxylase beta chain" evidence="11">
    <location>
        <begin position="1"/>
        <end position="180"/>
    </location>
</feature>
<dbReference type="NCBIfam" id="NF003678">
    <property type="entry name" value="PRK05305.1-2"/>
    <property type="match status" value="1"/>
</dbReference>
<dbReference type="EC" id="4.1.1.65" evidence="11"/>
<comment type="PTM">
    <text evidence="11">Is synthesized initially as an inactive proenzyme. Formation of the active enzyme involves a self-maturation process in which the active site pyruvoyl group is generated from an internal serine residue via an autocatalytic post-translational modification. Two non-identical subunits are generated from the proenzyme in this reaction, and the pyruvate is formed at the N-terminus of the alpha chain, which is derived from the carboxyl end of the proenzyme. The post-translation cleavage follows an unusual pathway, termed non-hydrolytic serinolysis, in which the side chain hydroxyl group of the serine supplies its oxygen atom to form the C-terminus of the beta chain, while the remainder of the serine residue undergoes an oxidative deamination to produce ammonia and the pyruvoyl prosthetic group on the alpha chain.</text>
</comment>
<keyword evidence="12" id="KW-0812">Transmembrane</keyword>
<keyword evidence="10 11" id="KW-0670">Pyruvate</keyword>
<keyword evidence="8 11" id="KW-0456">Lyase</keyword>
<evidence type="ECO:0000256" key="10">
    <source>
        <dbReference type="ARBA" id="ARBA00023317"/>
    </source>
</evidence>
<evidence type="ECO:0000313" key="14">
    <source>
        <dbReference type="EMBL" id="SBO14025.1"/>
    </source>
</evidence>
<dbReference type="PATRIC" id="fig|948.7.peg.1489"/>
<evidence type="ECO:0000256" key="5">
    <source>
        <dbReference type="ARBA" id="ARBA00023136"/>
    </source>
</evidence>
<keyword evidence="7 11" id="KW-0594">Phospholipid biosynthesis</keyword>
<dbReference type="UniPathway" id="UPA00558">
    <property type="reaction ID" value="UER00616"/>
</dbReference>
<reference evidence="13 15" key="1">
    <citation type="submission" date="2014-09" db="EMBL/GenBank/DDBJ databases">
        <authorList>
            <person name="Loux Valentin"/>
            <person name="Dugat Thibaut"/>
        </authorList>
    </citation>
    <scope>NUCLEOTIDE SEQUENCE [LARGE SCALE GENOMIC DNA]</scope>
    <source>
        <strain evidence="13 15">BOV-10_179</strain>
    </source>
</reference>
<feature type="active site" description="Schiff-base intermediate with substrate; via pyruvic acid" evidence="11">
    <location>
        <position position="181"/>
    </location>
</feature>
<keyword evidence="4 11" id="KW-0443">Lipid metabolism</keyword>
<reference evidence="14" key="2">
    <citation type="submission" date="2016-03" db="EMBL/GenBank/DDBJ databases">
        <authorList>
            <person name="Loux V."/>
        </authorList>
    </citation>
    <scope>NUCLEOTIDE SEQUENCE</scope>
    <source>
        <strain evidence="14">C1</strain>
    </source>
</reference>
<keyword evidence="5 11" id="KW-0472">Membrane</keyword>
<proteinExistence type="inferred from homology"/>
<comment type="cofactor">
    <cofactor evidence="11">
        <name>pyruvate</name>
        <dbReference type="ChEBI" id="CHEBI:15361"/>
    </cofactor>
    <text evidence="11">Binds 1 pyruvoyl group covalently per subunit.</text>
</comment>
<evidence type="ECO:0000256" key="6">
    <source>
        <dbReference type="ARBA" id="ARBA00023145"/>
    </source>
</evidence>
<dbReference type="NCBIfam" id="NF003685">
    <property type="entry name" value="PRK05305.2-5"/>
    <property type="match status" value="1"/>
</dbReference>
<organism evidence="13 15">
    <name type="scientific">Anaplasma phagocytophilum</name>
    <name type="common">Ehrlichia phagocytophila</name>
    <dbReference type="NCBI Taxonomy" id="948"/>
    <lineage>
        <taxon>Bacteria</taxon>
        <taxon>Pseudomonadati</taxon>
        <taxon>Pseudomonadota</taxon>
        <taxon>Alphaproteobacteria</taxon>
        <taxon>Rickettsiales</taxon>
        <taxon>Anaplasmataceae</taxon>
        <taxon>Anaplasma</taxon>
        <taxon>phagocytophilum group</taxon>
    </lineage>
</organism>